<dbReference type="OrthoDB" id="9900706at2"/>
<proteinExistence type="predicted"/>
<organism evidence="1 2">
    <name type="scientific">Methylobacterium radiodurans</name>
    <dbReference type="NCBI Taxonomy" id="2202828"/>
    <lineage>
        <taxon>Bacteria</taxon>
        <taxon>Pseudomonadati</taxon>
        <taxon>Pseudomonadota</taxon>
        <taxon>Alphaproteobacteria</taxon>
        <taxon>Hyphomicrobiales</taxon>
        <taxon>Methylobacteriaceae</taxon>
        <taxon>Methylobacterium</taxon>
    </lineage>
</organism>
<dbReference type="Proteomes" id="UP000246058">
    <property type="component" value="Chromosome"/>
</dbReference>
<protein>
    <submittedName>
        <fullName evidence="1">Uncharacterized protein</fullName>
    </submittedName>
</protein>
<dbReference type="KEGG" id="meti:DK427_13480"/>
<reference evidence="1 2" key="1">
    <citation type="submission" date="2018-05" db="EMBL/GenBank/DDBJ databases">
        <title>Complete Genome Sequence of Methylobacterium sp. 17Sr1-43.</title>
        <authorList>
            <person name="Srinivasan S."/>
        </authorList>
    </citation>
    <scope>NUCLEOTIDE SEQUENCE [LARGE SCALE GENOMIC DNA]</scope>
    <source>
        <strain evidence="1 2">17Sr1-43</strain>
    </source>
</reference>
<sequence>MNAPRSEFGEAALDTLILAALRQAQREGASGAAEHLLCALEALVLDTGSPACASACLDEAYLDLAGAARGTARARHRGTM</sequence>
<keyword evidence="2" id="KW-1185">Reference proteome</keyword>
<dbReference type="AlphaFoldDB" id="A0A2U8VTD2"/>
<accession>A0A2U8VTD2</accession>
<dbReference type="RefSeq" id="WP_109951714.1">
    <property type="nucleotide sequence ID" value="NZ_CP029551.1"/>
</dbReference>
<gene>
    <name evidence="1" type="ORF">DK427_13480</name>
</gene>
<evidence type="ECO:0000313" key="1">
    <source>
        <dbReference type="EMBL" id="AWN36620.1"/>
    </source>
</evidence>
<name>A0A2U8VTD2_9HYPH</name>
<evidence type="ECO:0000313" key="2">
    <source>
        <dbReference type="Proteomes" id="UP000246058"/>
    </source>
</evidence>
<dbReference type="EMBL" id="CP029551">
    <property type="protein sequence ID" value="AWN36620.1"/>
    <property type="molecule type" value="Genomic_DNA"/>
</dbReference>